<comment type="caution">
    <text evidence="2">The sequence shown here is derived from an EMBL/GenBank/DDBJ whole genome shotgun (WGS) entry which is preliminary data.</text>
</comment>
<dbReference type="Pfam" id="PF13714">
    <property type="entry name" value="PEP_mutase"/>
    <property type="match status" value="1"/>
</dbReference>
<evidence type="ECO:0000256" key="1">
    <source>
        <dbReference type="SAM" id="MobiDB-lite"/>
    </source>
</evidence>
<feature type="compositionally biased region" description="Polar residues" evidence="1">
    <location>
        <begin position="1"/>
        <end position="11"/>
    </location>
</feature>
<dbReference type="InterPro" id="IPR039556">
    <property type="entry name" value="ICL/PEPM"/>
</dbReference>
<gene>
    <name evidence="2" type="ORF">J2S55_005480</name>
</gene>
<reference evidence="2 3" key="1">
    <citation type="submission" date="2023-07" db="EMBL/GenBank/DDBJ databases">
        <title>Sequencing the genomes of 1000 actinobacteria strains.</title>
        <authorList>
            <person name="Klenk H.-P."/>
        </authorList>
    </citation>
    <scope>NUCLEOTIDE SEQUENCE [LARGE SCALE GENOMIC DNA]</scope>
    <source>
        <strain evidence="2 3">DSM 44109</strain>
    </source>
</reference>
<dbReference type="PANTHER" id="PTHR42905:SF16">
    <property type="entry name" value="CARBOXYPHOSPHONOENOLPYRUVATE PHOSPHONOMUTASE-LIKE PROTEIN (AFU_ORTHOLOGUE AFUA_5G07230)"/>
    <property type="match status" value="1"/>
</dbReference>
<sequence>MDDRFSAQQHLEQAPGMRSAEKRNNTKAVMHMSVDSSPSTDTATDAAAGRKARLFRALSAESVLVLPNAWDAASATVIAAAGATAIATTSGGVSWSLGHGDGQRLSRGEMVEAARRIVDSVDLPVTVDAEGGYGPAPADVAATVRAVVGAGAVGVNLEDSTAVGGPLFDVAEQGARLRAARDAAAAAGLPELFVNARTDVFLFAIGASDGRLGEVLARTEAYAEAGADGIFVPGLLDLDVLRTLCAESPLPVNAMAVAGGPSVAELAQAGVRRISVGTGLAQAAYTAARRAAAELLGTGGLTALDGSLDFSELDVLFRR</sequence>
<organism evidence="2 3">
    <name type="scientific">Streptosporangium brasiliense</name>
    <dbReference type="NCBI Taxonomy" id="47480"/>
    <lineage>
        <taxon>Bacteria</taxon>
        <taxon>Bacillati</taxon>
        <taxon>Actinomycetota</taxon>
        <taxon>Actinomycetes</taxon>
        <taxon>Streptosporangiales</taxon>
        <taxon>Streptosporangiaceae</taxon>
        <taxon>Streptosporangium</taxon>
    </lineage>
</organism>
<proteinExistence type="predicted"/>
<dbReference type="Gene3D" id="3.20.20.60">
    <property type="entry name" value="Phosphoenolpyruvate-binding domains"/>
    <property type="match status" value="1"/>
</dbReference>
<keyword evidence="3" id="KW-1185">Reference proteome</keyword>
<feature type="region of interest" description="Disordered" evidence="1">
    <location>
        <begin position="1"/>
        <end position="23"/>
    </location>
</feature>
<dbReference type="SUPFAM" id="SSF51621">
    <property type="entry name" value="Phosphoenolpyruvate/pyruvate domain"/>
    <property type="match status" value="1"/>
</dbReference>
<dbReference type="EMBL" id="JAUSRB010000002">
    <property type="protein sequence ID" value="MDP9866214.1"/>
    <property type="molecule type" value="Genomic_DNA"/>
</dbReference>
<name>A0ABT9RAD7_9ACTN</name>
<dbReference type="RefSeq" id="WP_306866546.1">
    <property type="nucleotide sequence ID" value="NZ_JAUSRB010000002.1"/>
</dbReference>
<evidence type="ECO:0000313" key="3">
    <source>
        <dbReference type="Proteomes" id="UP001230426"/>
    </source>
</evidence>
<dbReference type="PANTHER" id="PTHR42905">
    <property type="entry name" value="PHOSPHOENOLPYRUVATE CARBOXYLASE"/>
    <property type="match status" value="1"/>
</dbReference>
<dbReference type="Proteomes" id="UP001230426">
    <property type="component" value="Unassembled WGS sequence"/>
</dbReference>
<dbReference type="InterPro" id="IPR040442">
    <property type="entry name" value="Pyrv_kinase-like_dom_sf"/>
</dbReference>
<dbReference type="CDD" id="cd00377">
    <property type="entry name" value="ICL_PEPM"/>
    <property type="match status" value="1"/>
</dbReference>
<evidence type="ECO:0000313" key="2">
    <source>
        <dbReference type="EMBL" id="MDP9866214.1"/>
    </source>
</evidence>
<dbReference type="InterPro" id="IPR015813">
    <property type="entry name" value="Pyrv/PenolPyrv_kinase-like_dom"/>
</dbReference>
<accession>A0ABT9RAD7</accession>
<protein>
    <submittedName>
        <fullName evidence="2">2-methylisocitrate lyase-like PEP mutase family enzyme</fullName>
    </submittedName>
</protein>